<dbReference type="EMBL" id="JBHSBL010000018">
    <property type="protein sequence ID" value="MFC4067981.1"/>
    <property type="molecule type" value="Genomic_DNA"/>
</dbReference>
<feature type="compositionally biased region" description="Basic and acidic residues" evidence="1">
    <location>
        <begin position="234"/>
        <end position="243"/>
    </location>
</feature>
<organism evidence="2 3">
    <name type="scientific">Actinoplanes subglobosus</name>
    <dbReference type="NCBI Taxonomy" id="1547892"/>
    <lineage>
        <taxon>Bacteria</taxon>
        <taxon>Bacillati</taxon>
        <taxon>Actinomycetota</taxon>
        <taxon>Actinomycetes</taxon>
        <taxon>Micromonosporales</taxon>
        <taxon>Micromonosporaceae</taxon>
        <taxon>Actinoplanes</taxon>
    </lineage>
</organism>
<evidence type="ECO:0000256" key="1">
    <source>
        <dbReference type="SAM" id="MobiDB-lite"/>
    </source>
</evidence>
<gene>
    <name evidence="2" type="ORF">ACFO0C_23875</name>
</gene>
<feature type="region of interest" description="Disordered" evidence="1">
    <location>
        <begin position="1"/>
        <end position="77"/>
    </location>
</feature>
<proteinExistence type="predicted"/>
<accession>A0ABV8IWA4</accession>
<protein>
    <submittedName>
        <fullName evidence="2">Uncharacterized protein</fullName>
    </submittedName>
</protein>
<keyword evidence="3" id="KW-1185">Reference proteome</keyword>
<dbReference type="RefSeq" id="WP_378069154.1">
    <property type="nucleotide sequence ID" value="NZ_JBHSBL010000018.1"/>
</dbReference>
<name>A0ABV8IWA4_9ACTN</name>
<feature type="region of interest" description="Disordered" evidence="1">
    <location>
        <begin position="226"/>
        <end position="253"/>
    </location>
</feature>
<sequence>MGRQRRGEEDLGSGSGPFNDIAGQQAAAEQQDDESGDSQARMGDTPRGRTPRIPVGNLGAARRRDHTDQDHPLPWWNRPPGRTGLILADEFVRPGRLVPTDGTTRHGRLTAIRATKIRATTIRATKIRVTAIRVTKIRATAIPTAKIRAELPVIIGRLVGLGAAVGGRCRTSDVTPTGDRCLAGRGLAAGAGITGGCRCSVRPRIPVSGGCAGDLVIRTRFGSWRRFPATPVDHPPRDLDGRRFGRNPSGHAA</sequence>
<feature type="compositionally biased region" description="Low complexity" evidence="1">
    <location>
        <begin position="20"/>
        <end position="29"/>
    </location>
</feature>
<dbReference type="Proteomes" id="UP001595867">
    <property type="component" value="Unassembled WGS sequence"/>
</dbReference>
<reference evidence="3" key="1">
    <citation type="journal article" date="2019" name="Int. J. Syst. Evol. Microbiol.">
        <title>The Global Catalogue of Microorganisms (GCM) 10K type strain sequencing project: providing services to taxonomists for standard genome sequencing and annotation.</title>
        <authorList>
            <consortium name="The Broad Institute Genomics Platform"/>
            <consortium name="The Broad Institute Genome Sequencing Center for Infectious Disease"/>
            <person name="Wu L."/>
            <person name="Ma J."/>
        </authorList>
    </citation>
    <scope>NUCLEOTIDE SEQUENCE [LARGE SCALE GENOMIC DNA]</scope>
    <source>
        <strain evidence="3">TBRC 5832</strain>
    </source>
</reference>
<evidence type="ECO:0000313" key="2">
    <source>
        <dbReference type="EMBL" id="MFC4067981.1"/>
    </source>
</evidence>
<comment type="caution">
    <text evidence="2">The sequence shown here is derived from an EMBL/GenBank/DDBJ whole genome shotgun (WGS) entry which is preliminary data.</text>
</comment>
<evidence type="ECO:0000313" key="3">
    <source>
        <dbReference type="Proteomes" id="UP001595867"/>
    </source>
</evidence>